<dbReference type="Pfam" id="PF01435">
    <property type="entry name" value="Peptidase_M48"/>
    <property type="match status" value="1"/>
</dbReference>
<dbReference type="PANTHER" id="PTHR22726">
    <property type="entry name" value="METALLOENDOPEPTIDASE OMA1"/>
    <property type="match status" value="1"/>
</dbReference>
<comment type="cofactor">
    <cofactor evidence="1">
        <name>Zn(2+)</name>
        <dbReference type="ChEBI" id="CHEBI:29105"/>
    </cofactor>
</comment>
<reference evidence="8 9" key="1">
    <citation type="submission" date="2018-02" db="EMBL/GenBank/DDBJ databases">
        <title>Draft genome sequences of four Legionella pneumophila clinical strains isolated in Ontario.</title>
        <authorList>
            <person name="Fortuna A."/>
            <person name="Ramnarine R."/>
            <person name="Li A."/>
            <person name="Frantz C."/>
            <person name="Mallo G."/>
        </authorList>
    </citation>
    <scope>NUCLEOTIDE SEQUENCE [LARGE SCALE GENOMIC DNA]</scope>
    <source>
        <strain evidence="8 9">LG61</strain>
    </source>
</reference>
<dbReference type="EMBL" id="PQWY01000010">
    <property type="protein sequence ID" value="PPK31589.1"/>
    <property type="molecule type" value="Genomic_DNA"/>
</dbReference>
<proteinExistence type="predicted"/>
<evidence type="ECO:0000256" key="5">
    <source>
        <dbReference type="ARBA" id="ARBA00022833"/>
    </source>
</evidence>
<dbReference type="Proteomes" id="UP000239239">
    <property type="component" value="Unassembled WGS sequence"/>
</dbReference>
<dbReference type="InterPro" id="IPR001915">
    <property type="entry name" value="Peptidase_M48"/>
</dbReference>
<dbReference type="AlphaFoldDB" id="A0A2S6F2B7"/>
<sequence length="482" mass="54012">MSSLMIKLNLNYKLTTKNILPKLFHWGIGVIFFFLAPTTDAGSLSPYTTKELDQLEREFIQLINQSDSVERNPLASQYINSVGKKLAHYGRIKTPYFFIVKSKEINAFAGPGGYIGINTQLILTTSNESELAAVMAHEIAHVRLHHLYSIIEHQKQMRVPLLASILASAALGVLNPTVGMGAMMASVSGFSQDNINFTRSKEKEADRIGIDMLIKAGFNPQGMAAFFNKMQENSRYYYTANIPAILRTHPLDADRIAEAENRTSRLPKKHYIDSLDYALFKELIRVSVASNNKQILDYYEHHCHKKNPATACQYGYVLALLNNNNFQKATEKLNSLLLQDNGNLNFQIAMAQAELGLSQYQSALARLAELQNNFPDNYAALMAYAQGLLTANKPEKATAILLKGSRQYKEDLPLCRELARAQAESHQKSYAYFTQAQCLLLEGQKRGAIAQLKVAQKLAKKDAYLSARISAKIDEIKFMVEN</sequence>
<keyword evidence="4" id="KW-0378">Hydrolase</keyword>
<dbReference type="GO" id="GO:0004222">
    <property type="term" value="F:metalloendopeptidase activity"/>
    <property type="evidence" value="ECO:0007669"/>
    <property type="project" value="InterPro"/>
</dbReference>
<evidence type="ECO:0000256" key="3">
    <source>
        <dbReference type="ARBA" id="ARBA00022723"/>
    </source>
</evidence>
<dbReference type="SUPFAM" id="SSF48452">
    <property type="entry name" value="TPR-like"/>
    <property type="match status" value="1"/>
</dbReference>
<keyword evidence="6" id="KW-0482">Metalloprotease</keyword>
<dbReference type="GO" id="GO:0051603">
    <property type="term" value="P:proteolysis involved in protein catabolic process"/>
    <property type="evidence" value="ECO:0007669"/>
    <property type="project" value="TreeGrafter"/>
</dbReference>
<dbReference type="InterPro" id="IPR011990">
    <property type="entry name" value="TPR-like_helical_dom_sf"/>
</dbReference>
<dbReference type="Gene3D" id="3.30.2010.10">
    <property type="entry name" value="Metalloproteases ('zincins'), catalytic domain"/>
    <property type="match status" value="1"/>
</dbReference>
<feature type="domain" description="Peptidase M48" evidence="7">
    <location>
        <begin position="75"/>
        <end position="262"/>
    </location>
</feature>
<keyword evidence="3" id="KW-0479">Metal-binding</keyword>
<keyword evidence="2 8" id="KW-0645">Protease</keyword>
<comment type="caution">
    <text evidence="8">The sequence shown here is derived from an EMBL/GenBank/DDBJ whole genome shotgun (WGS) entry which is preliminary data.</text>
</comment>
<organism evidence="8 9">
    <name type="scientific">Legionella pneumophila</name>
    <dbReference type="NCBI Taxonomy" id="446"/>
    <lineage>
        <taxon>Bacteria</taxon>
        <taxon>Pseudomonadati</taxon>
        <taxon>Pseudomonadota</taxon>
        <taxon>Gammaproteobacteria</taxon>
        <taxon>Legionellales</taxon>
        <taxon>Legionellaceae</taxon>
        <taxon>Legionella</taxon>
    </lineage>
</organism>
<dbReference type="PANTHER" id="PTHR22726:SF1">
    <property type="entry name" value="METALLOENDOPEPTIDASE OMA1, MITOCHONDRIAL"/>
    <property type="match status" value="1"/>
</dbReference>
<evidence type="ECO:0000256" key="4">
    <source>
        <dbReference type="ARBA" id="ARBA00022801"/>
    </source>
</evidence>
<gene>
    <name evidence="8" type="ORF">C3928_06040</name>
</gene>
<keyword evidence="5" id="KW-0862">Zinc</keyword>
<evidence type="ECO:0000256" key="2">
    <source>
        <dbReference type="ARBA" id="ARBA00022670"/>
    </source>
</evidence>
<dbReference type="OrthoDB" id="9810445at2"/>
<dbReference type="Gene3D" id="1.25.40.10">
    <property type="entry name" value="Tetratricopeptide repeat domain"/>
    <property type="match status" value="1"/>
</dbReference>
<evidence type="ECO:0000313" key="9">
    <source>
        <dbReference type="Proteomes" id="UP000239239"/>
    </source>
</evidence>
<evidence type="ECO:0000256" key="1">
    <source>
        <dbReference type="ARBA" id="ARBA00001947"/>
    </source>
</evidence>
<evidence type="ECO:0000313" key="8">
    <source>
        <dbReference type="EMBL" id="PPK31589.1"/>
    </source>
</evidence>
<dbReference type="GO" id="GO:0046872">
    <property type="term" value="F:metal ion binding"/>
    <property type="evidence" value="ECO:0007669"/>
    <property type="project" value="UniProtKB-KW"/>
</dbReference>
<evidence type="ECO:0000259" key="7">
    <source>
        <dbReference type="Pfam" id="PF01435"/>
    </source>
</evidence>
<accession>A0A2S6F2B7</accession>
<name>A0A2S6F2B7_LEGPN</name>
<protein>
    <submittedName>
        <fullName evidence="8">Zn-dependent protease</fullName>
    </submittedName>
</protein>
<evidence type="ECO:0000256" key="6">
    <source>
        <dbReference type="ARBA" id="ARBA00023049"/>
    </source>
</evidence>
<dbReference type="GO" id="GO:0016020">
    <property type="term" value="C:membrane"/>
    <property type="evidence" value="ECO:0007669"/>
    <property type="project" value="TreeGrafter"/>
</dbReference>
<dbReference type="InterPro" id="IPR051156">
    <property type="entry name" value="Mito/Outer_Membr_Metalloprot"/>
</dbReference>